<dbReference type="Proteomes" id="UP000297245">
    <property type="component" value="Unassembled WGS sequence"/>
</dbReference>
<dbReference type="OrthoDB" id="2544694at2759"/>
<dbReference type="Gene3D" id="1.20.1250.20">
    <property type="entry name" value="MFS general substrate transporter like domains"/>
    <property type="match status" value="1"/>
</dbReference>
<name>A0A4S8KXQ9_DENBC</name>
<dbReference type="InterPro" id="IPR036259">
    <property type="entry name" value="MFS_trans_sf"/>
</dbReference>
<dbReference type="GO" id="GO:0016020">
    <property type="term" value="C:membrane"/>
    <property type="evidence" value="ECO:0007669"/>
    <property type="project" value="UniProtKB-SubCell"/>
</dbReference>
<dbReference type="GO" id="GO:0005351">
    <property type="term" value="F:carbohydrate:proton symporter activity"/>
    <property type="evidence" value="ECO:0007669"/>
    <property type="project" value="TreeGrafter"/>
</dbReference>
<keyword evidence="3" id="KW-1185">Reference proteome</keyword>
<evidence type="ECO:0000256" key="1">
    <source>
        <dbReference type="ARBA" id="ARBA00004141"/>
    </source>
</evidence>
<gene>
    <name evidence="2" type="ORF">K435DRAFT_972669</name>
</gene>
<evidence type="ECO:0000313" key="2">
    <source>
        <dbReference type="EMBL" id="THU80663.1"/>
    </source>
</evidence>
<organism evidence="2 3">
    <name type="scientific">Dendrothele bispora (strain CBS 962.96)</name>
    <dbReference type="NCBI Taxonomy" id="1314807"/>
    <lineage>
        <taxon>Eukaryota</taxon>
        <taxon>Fungi</taxon>
        <taxon>Dikarya</taxon>
        <taxon>Basidiomycota</taxon>
        <taxon>Agaricomycotina</taxon>
        <taxon>Agaricomycetes</taxon>
        <taxon>Agaricomycetidae</taxon>
        <taxon>Agaricales</taxon>
        <taxon>Agaricales incertae sedis</taxon>
        <taxon>Dendrothele</taxon>
    </lineage>
</organism>
<reference evidence="2 3" key="1">
    <citation type="journal article" date="2019" name="Nat. Ecol. Evol.">
        <title>Megaphylogeny resolves global patterns of mushroom evolution.</title>
        <authorList>
            <person name="Varga T."/>
            <person name="Krizsan K."/>
            <person name="Foldi C."/>
            <person name="Dima B."/>
            <person name="Sanchez-Garcia M."/>
            <person name="Sanchez-Ramirez S."/>
            <person name="Szollosi G.J."/>
            <person name="Szarkandi J.G."/>
            <person name="Papp V."/>
            <person name="Albert L."/>
            <person name="Andreopoulos W."/>
            <person name="Angelini C."/>
            <person name="Antonin V."/>
            <person name="Barry K.W."/>
            <person name="Bougher N.L."/>
            <person name="Buchanan P."/>
            <person name="Buyck B."/>
            <person name="Bense V."/>
            <person name="Catcheside P."/>
            <person name="Chovatia M."/>
            <person name="Cooper J."/>
            <person name="Damon W."/>
            <person name="Desjardin D."/>
            <person name="Finy P."/>
            <person name="Geml J."/>
            <person name="Haridas S."/>
            <person name="Hughes K."/>
            <person name="Justo A."/>
            <person name="Karasinski D."/>
            <person name="Kautmanova I."/>
            <person name="Kiss B."/>
            <person name="Kocsube S."/>
            <person name="Kotiranta H."/>
            <person name="LaButti K.M."/>
            <person name="Lechner B.E."/>
            <person name="Liimatainen K."/>
            <person name="Lipzen A."/>
            <person name="Lukacs Z."/>
            <person name="Mihaltcheva S."/>
            <person name="Morgado L.N."/>
            <person name="Niskanen T."/>
            <person name="Noordeloos M.E."/>
            <person name="Ohm R.A."/>
            <person name="Ortiz-Santana B."/>
            <person name="Ovrebo C."/>
            <person name="Racz N."/>
            <person name="Riley R."/>
            <person name="Savchenko A."/>
            <person name="Shiryaev A."/>
            <person name="Soop K."/>
            <person name="Spirin V."/>
            <person name="Szebenyi C."/>
            <person name="Tomsovsky M."/>
            <person name="Tulloss R.E."/>
            <person name="Uehling J."/>
            <person name="Grigoriev I.V."/>
            <person name="Vagvolgyi C."/>
            <person name="Papp T."/>
            <person name="Martin F.M."/>
            <person name="Miettinen O."/>
            <person name="Hibbett D.S."/>
            <person name="Nagy L.G."/>
        </authorList>
    </citation>
    <scope>NUCLEOTIDE SEQUENCE [LARGE SCALE GENOMIC DNA]</scope>
    <source>
        <strain evidence="2 3">CBS 962.96</strain>
    </source>
</reference>
<dbReference type="PANTHER" id="PTHR48022:SF7">
    <property type="entry name" value="MAJOR FACILITATOR SUPERFAMILY (MFS) PROFILE DOMAIN-CONTAINING PROTEIN-RELATED"/>
    <property type="match status" value="1"/>
</dbReference>
<evidence type="ECO:0000313" key="3">
    <source>
        <dbReference type="Proteomes" id="UP000297245"/>
    </source>
</evidence>
<comment type="subcellular location">
    <subcellularLocation>
        <location evidence="1">Membrane</location>
        <topology evidence="1">Multi-pass membrane protein</topology>
    </subcellularLocation>
</comment>
<protein>
    <submittedName>
        <fullName evidence="2">Uncharacterized protein</fullName>
    </submittedName>
</protein>
<dbReference type="InterPro" id="IPR050360">
    <property type="entry name" value="MFS_Sugar_Transporters"/>
</dbReference>
<sequence length="384" mass="42283">MPADSFFGALLVTQLALADKLGRKILKLATLIWVRGSILQCAAATEVSSSPSVPSPVSLSVSPVPSYPATNPKSLPPLSMVVWSLSNSGFFPYSSGSSDVSRRHPLLWNALPKIPSLTARSQEVCCVSPCTFDVPGRSKINLHRDDEALTVLADLHGGGDKNTEFVGLQFEEIKQEWGRRPMLVDGTLFMGFFLYFVGGLQARFGDWVSLIMRVIEGQDTATKGIIVCSYLFVRFFAVTMSPVSWTYPAKNLSTPSFFLYIYRSRTNPSSPSLSPSPSTRKPLKICGKAVSLGTASNWIFNFALAWAVPTRFRTHRLLGKPTSSLARSISQLAFTFFVPFPPDLHIMYSFPKSSLDSDQNKITLHTFIHSQHSSNNKSSNELSQ</sequence>
<dbReference type="AlphaFoldDB" id="A0A4S8KXQ9"/>
<dbReference type="PANTHER" id="PTHR48022">
    <property type="entry name" value="PLASTIDIC GLUCOSE TRANSPORTER 4"/>
    <property type="match status" value="1"/>
</dbReference>
<dbReference type="EMBL" id="ML179883">
    <property type="protein sequence ID" value="THU80663.1"/>
    <property type="molecule type" value="Genomic_DNA"/>
</dbReference>
<proteinExistence type="predicted"/>
<accession>A0A4S8KXQ9</accession>